<gene>
    <name evidence="7" type="ORF">F9802_08810</name>
</gene>
<dbReference type="Proteomes" id="UP000429595">
    <property type="component" value="Unassembled WGS sequence"/>
</dbReference>
<evidence type="ECO:0000256" key="5">
    <source>
        <dbReference type="ARBA" id="ARBA00023136"/>
    </source>
</evidence>
<name>A0A6I1FKC5_9BACI</name>
<feature type="transmembrane region" description="Helical" evidence="6">
    <location>
        <begin position="280"/>
        <end position="299"/>
    </location>
</feature>
<protein>
    <submittedName>
        <fullName evidence="7">Permease</fullName>
    </submittedName>
</protein>
<keyword evidence="8" id="KW-1185">Reference proteome</keyword>
<feature type="transmembrane region" description="Helical" evidence="6">
    <location>
        <begin position="212"/>
        <end position="231"/>
    </location>
</feature>
<comment type="similarity">
    <text evidence="2">Belongs to the purine-cytosine permease (2.A.39) family.</text>
</comment>
<evidence type="ECO:0000313" key="8">
    <source>
        <dbReference type="Proteomes" id="UP000429595"/>
    </source>
</evidence>
<feature type="transmembrane region" description="Helical" evidence="6">
    <location>
        <begin position="329"/>
        <end position="347"/>
    </location>
</feature>
<accession>A0A6I1FKC5</accession>
<keyword evidence="4 6" id="KW-1133">Transmembrane helix</keyword>
<evidence type="ECO:0000313" key="7">
    <source>
        <dbReference type="EMBL" id="KAB7707102.1"/>
    </source>
</evidence>
<dbReference type="EMBL" id="WEIO01000004">
    <property type="protein sequence ID" value="KAB7707102.1"/>
    <property type="molecule type" value="Genomic_DNA"/>
</dbReference>
<keyword evidence="3 6" id="KW-0812">Transmembrane</keyword>
<dbReference type="InterPro" id="IPR030191">
    <property type="entry name" value="CodB"/>
</dbReference>
<evidence type="ECO:0000256" key="1">
    <source>
        <dbReference type="ARBA" id="ARBA00004141"/>
    </source>
</evidence>
<dbReference type="PANTHER" id="PTHR30569:SF0">
    <property type="entry name" value="CYTOSINE PERMEASE"/>
    <property type="match status" value="1"/>
</dbReference>
<evidence type="ECO:0000256" key="3">
    <source>
        <dbReference type="ARBA" id="ARBA00022692"/>
    </source>
</evidence>
<organism evidence="7 8">
    <name type="scientific">Bacillus aerolatus</name>
    <dbReference type="NCBI Taxonomy" id="2653354"/>
    <lineage>
        <taxon>Bacteria</taxon>
        <taxon>Bacillati</taxon>
        <taxon>Bacillota</taxon>
        <taxon>Bacilli</taxon>
        <taxon>Bacillales</taxon>
        <taxon>Bacillaceae</taxon>
        <taxon>Bacillus</taxon>
    </lineage>
</organism>
<dbReference type="AlphaFoldDB" id="A0A6I1FKC5"/>
<reference evidence="7 8" key="1">
    <citation type="submission" date="2019-10" db="EMBL/GenBank/DDBJ databases">
        <title>Bacillus aerolatum sp. nov., isolated from bioaerosol of sport playgrounds.</title>
        <authorList>
            <person name="Chen P."/>
            <person name="Zhang G."/>
        </authorList>
    </citation>
    <scope>NUCLEOTIDE SEQUENCE [LARGE SCALE GENOMIC DNA]</scope>
    <source>
        <strain evidence="7 8">CX253</strain>
    </source>
</reference>
<dbReference type="PANTHER" id="PTHR30569">
    <property type="entry name" value="CYTOSINE TRANSPORTER CODB"/>
    <property type="match status" value="1"/>
</dbReference>
<proteinExistence type="inferred from homology"/>
<dbReference type="InterPro" id="IPR001248">
    <property type="entry name" value="Pur-cyt_permease"/>
</dbReference>
<feature type="transmembrane region" description="Helical" evidence="6">
    <location>
        <begin position="243"/>
        <end position="268"/>
    </location>
</feature>
<dbReference type="RefSeq" id="WP_152151029.1">
    <property type="nucleotide sequence ID" value="NZ_WEIO01000004.1"/>
</dbReference>
<feature type="transmembrane region" description="Helical" evidence="6">
    <location>
        <begin position="31"/>
        <end position="50"/>
    </location>
</feature>
<feature type="transmembrane region" description="Helical" evidence="6">
    <location>
        <begin position="426"/>
        <end position="445"/>
    </location>
</feature>
<feature type="transmembrane region" description="Helical" evidence="6">
    <location>
        <begin position="62"/>
        <end position="86"/>
    </location>
</feature>
<dbReference type="Pfam" id="PF02133">
    <property type="entry name" value="Transp_cyt_pur"/>
    <property type="match status" value="1"/>
</dbReference>
<evidence type="ECO:0000256" key="4">
    <source>
        <dbReference type="ARBA" id="ARBA00022989"/>
    </source>
</evidence>
<evidence type="ECO:0000256" key="2">
    <source>
        <dbReference type="ARBA" id="ARBA00008974"/>
    </source>
</evidence>
<comment type="caution">
    <text evidence="7">The sequence shown here is derived from an EMBL/GenBank/DDBJ whole genome shotgun (WGS) entry which is preliminary data.</text>
</comment>
<keyword evidence="5 6" id="KW-0472">Membrane</keyword>
<dbReference type="Gene3D" id="1.10.4160.10">
    <property type="entry name" value="Hydantoin permease"/>
    <property type="match status" value="1"/>
</dbReference>
<comment type="subcellular location">
    <subcellularLocation>
        <location evidence="1">Membrane</location>
        <topology evidence="1">Multi-pass membrane protein</topology>
    </subcellularLocation>
</comment>
<evidence type="ECO:0000256" key="6">
    <source>
        <dbReference type="SAM" id="Phobius"/>
    </source>
</evidence>
<dbReference type="GO" id="GO:0015209">
    <property type="term" value="F:cytosine transmembrane transporter activity"/>
    <property type="evidence" value="ECO:0007669"/>
    <property type="project" value="InterPro"/>
</dbReference>
<dbReference type="GO" id="GO:0005886">
    <property type="term" value="C:plasma membrane"/>
    <property type="evidence" value="ECO:0007669"/>
    <property type="project" value="TreeGrafter"/>
</dbReference>
<feature type="transmembrane region" description="Helical" evidence="6">
    <location>
        <begin position="396"/>
        <end position="420"/>
    </location>
</feature>
<feature type="transmembrane region" description="Helical" evidence="6">
    <location>
        <begin position="173"/>
        <end position="192"/>
    </location>
</feature>
<feature type="transmembrane region" description="Helical" evidence="6">
    <location>
        <begin position="353"/>
        <end position="375"/>
    </location>
</feature>
<sequence>MGSVRVTDHKVTEEMKDDYSLDRVPRQQRNMGWLSITNITFGIATAIFYFQMGSVMALQFGAINAIISSVYAIIVAGILGTFIAYLSAKSGMNVNLLSRGGGFGYIGASLTSFIYATNFIMYCAFEGLILVSAVHTFFPVIPEWALIIFFGTIVIPLNWFGIKQLDKLQKWSLPIFGVFLVTAIVVSIYTPSVYEGSFWTYMPEGVEVGGKALLLCIGMHHGIMGLTALLASDYARFLKPKDIKIGSVAIGFIPQIFCFGVMGGLGIWFGVRLGEPNPGVYIVLLLGIGGALFTMLTQLRINVTNIYSSSLSLANFFENIFNFTPGRRFWVVVTGIIAMALMLGGIVDHLDTAMTFQGVFLLAWAAILVSDAMIVKKMLKIGPGYYEARQEYLYKWNPVGVVSLLVSSALGTIAALGFMGEFLQSTAAFFAAILAAVLTVILAIFTKGKYYSKSESDDIHKEDYIA</sequence>
<feature type="transmembrane region" description="Helical" evidence="6">
    <location>
        <begin position="144"/>
        <end position="161"/>
    </location>
</feature>